<dbReference type="InterPro" id="IPR025857">
    <property type="entry name" value="MacB_PCD"/>
</dbReference>
<accession>A0AB36JFI1</accession>
<evidence type="ECO:0000259" key="10">
    <source>
        <dbReference type="Pfam" id="PF12704"/>
    </source>
</evidence>
<comment type="caution">
    <text evidence="11">The sequence shown here is derived from an EMBL/GenBank/DDBJ whole genome shotgun (WGS) entry which is preliminary data.</text>
</comment>
<feature type="domain" description="MacB-like periplasmic core" evidence="10">
    <location>
        <begin position="21"/>
        <end position="304"/>
    </location>
</feature>
<keyword evidence="5 8" id="KW-0472">Membrane</keyword>
<evidence type="ECO:0000313" key="12">
    <source>
        <dbReference type="Proteomes" id="UP000187323"/>
    </source>
</evidence>
<comment type="subcellular location">
    <subcellularLocation>
        <location evidence="1">Cell membrane</location>
        <topology evidence="1">Multi-pass membrane protein</topology>
    </subcellularLocation>
</comment>
<feature type="transmembrane region" description="Helical" evidence="8">
    <location>
        <begin position="329"/>
        <end position="352"/>
    </location>
</feature>
<dbReference type="Proteomes" id="UP000187323">
    <property type="component" value="Unassembled WGS sequence"/>
</dbReference>
<dbReference type="InterPro" id="IPR050250">
    <property type="entry name" value="Macrolide_Exporter_MacB"/>
</dbReference>
<reference evidence="11 12" key="1">
    <citation type="submission" date="2016-10" db="EMBL/GenBank/DDBJ databases">
        <title>Paenibacillus species isolates.</title>
        <authorList>
            <person name="Beno S.M."/>
        </authorList>
    </citation>
    <scope>NUCLEOTIDE SEQUENCE [LARGE SCALE GENOMIC DNA]</scope>
    <source>
        <strain evidence="11 12">FSL H7-0918</strain>
    </source>
</reference>
<evidence type="ECO:0000256" key="6">
    <source>
        <dbReference type="ARBA" id="ARBA00038076"/>
    </source>
</evidence>
<evidence type="ECO:0000256" key="4">
    <source>
        <dbReference type="ARBA" id="ARBA00022989"/>
    </source>
</evidence>
<dbReference type="Pfam" id="PF12704">
    <property type="entry name" value="MacB_PCD"/>
    <property type="match status" value="1"/>
</dbReference>
<sequence>MRISDISRLAWEQVKRRKVVTGLCMAGISIGCAAIIVALSIGDSAQSYTEREINRNFKMDEITVSPNGGIPSQGGGSGGSGSSAANEKLDPGRLTAQKLEIIKGLRHVTAAAPFQELGYIQMLTIDNKITDVQLIGTDLRLLTKYDKKFKQGGPSDLVGMAVLNYGATVGLIDNETRQRLFEQLSTDPYNNKLMEQYNSLSMLPTDMYKQQVQLQSFDPASQTGGMLVSSPIQVVGILDNPSGTNENMAMYDKKIYVSLETGERLVEQMKLSSGTAGQKGVYNSAIVKVDSTENIVELEKLIQKLTLTTSTNLYQKEALADTFSMVKKAALGIGVFILIIASISIIVAMTMSTHQRRRQIGIMKVLGANMGQIRNMFITEAALLGMLGGLLGIAFSYLIVLGINKLIGNSSGMGGGEPLVIYIPLMTLPVGIAFAVMTGVLSGIYPAISASRTNALTAIKRD</sequence>
<evidence type="ECO:0000256" key="5">
    <source>
        <dbReference type="ARBA" id="ARBA00023136"/>
    </source>
</evidence>
<dbReference type="InterPro" id="IPR003838">
    <property type="entry name" value="ABC3_permease_C"/>
</dbReference>
<evidence type="ECO:0000256" key="3">
    <source>
        <dbReference type="ARBA" id="ARBA00022692"/>
    </source>
</evidence>
<comment type="similarity">
    <text evidence="6">Belongs to the ABC-4 integral membrane protein family.</text>
</comment>
<evidence type="ECO:0000259" key="9">
    <source>
        <dbReference type="Pfam" id="PF02687"/>
    </source>
</evidence>
<dbReference type="GO" id="GO:0005886">
    <property type="term" value="C:plasma membrane"/>
    <property type="evidence" value="ECO:0007669"/>
    <property type="project" value="UniProtKB-SubCell"/>
</dbReference>
<dbReference type="AlphaFoldDB" id="A0AB36JFI1"/>
<keyword evidence="2" id="KW-1003">Cell membrane</keyword>
<feature type="transmembrane region" description="Helical" evidence="8">
    <location>
        <begin position="373"/>
        <end position="399"/>
    </location>
</feature>
<dbReference type="GO" id="GO:0022857">
    <property type="term" value="F:transmembrane transporter activity"/>
    <property type="evidence" value="ECO:0007669"/>
    <property type="project" value="TreeGrafter"/>
</dbReference>
<dbReference type="PANTHER" id="PTHR30572:SF4">
    <property type="entry name" value="ABC TRANSPORTER PERMEASE YTRF"/>
    <property type="match status" value="1"/>
</dbReference>
<feature type="domain" description="ABC3 transporter permease C-terminal" evidence="9">
    <location>
        <begin position="333"/>
        <end position="454"/>
    </location>
</feature>
<evidence type="ECO:0000256" key="2">
    <source>
        <dbReference type="ARBA" id="ARBA00022475"/>
    </source>
</evidence>
<evidence type="ECO:0000313" key="11">
    <source>
        <dbReference type="EMBL" id="OME20146.1"/>
    </source>
</evidence>
<feature type="transmembrane region" description="Helical" evidence="8">
    <location>
        <begin position="419"/>
        <end position="445"/>
    </location>
</feature>
<dbReference type="PANTHER" id="PTHR30572">
    <property type="entry name" value="MEMBRANE COMPONENT OF TRANSPORTER-RELATED"/>
    <property type="match status" value="1"/>
</dbReference>
<keyword evidence="3 8" id="KW-0812">Transmembrane</keyword>
<evidence type="ECO:0000256" key="7">
    <source>
        <dbReference type="SAM" id="MobiDB-lite"/>
    </source>
</evidence>
<gene>
    <name evidence="11" type="ORF">BSK47_13535</name>
</gene>
<proteinExistence type="inferred from homology"/>
<dbReference type="EMBL" id="MPTO01000011">
    <property type="protein sequence ID" value="OME20146.1"/>
    <property type="molecule type" value="Genomic_DNA"/>
</dbReference>
<dbReference type="Pfam" id="PF02687">
    <property type="entry name" value="FtsX"/>
    <property type="match status" value="1"/>
</dbReference>
<organism evidence="11 12">
    <name type="scientific">Paenibacillus odorifer</name>
    <dbReference type="NCBI Taxonomy" id="189426"/>
    <lineage>
        <taxon>Bacteria</taxon>
        <taxon>Bacillati</taxon>
        <taxon>Bacillota</taxon>
        <taxon>Bacilli</taxon>
        <taxon>Bacillales</taxon>
        <taxon>Paenibacillaceae</taxon>
        <taxon>Paenibacillus</taxon>
    </lineage>
</organism>
<protein>
    <submittedName>
        <fullName evidence="11">ABC transporter permease</fullName>
    </submittedName>
</protein>
<evidence type="ECO:0000256" key="8">
    <source>
        <dbReference type="SAM" id="Phobius"/>
    </source>
</evidence>
<dbReference type="RefSeq" id="WP_076135085.1">
    <property type="nucleotide sequence ID" value="NZ_CP021965.1"/>
</dbReference>
<evidence type="ECO:0000256" key="1">
    <source>
        <dbReference type="ARBA" id="ARBA00004651"/>
    </source>
</evidence>
<name>A0AB36JFI1_9BACL</name>
<feature type="transmembrane region" description="Helical" evidence="8">
    <location>
        <begin position="20"/>
        <end position="41"/>
    </location>
</feature>
<keyword evidence="4 8" id="KW-1133">Transmembrane helix</keyword>
<dbReference type="PROSITE" id="PS51257">
    <property type="entry name" value="PROKAR_LIPOPROTEIN"/>
    <property type="match status" value="1"/>
</dbReference>
<feature type="region of interest" description="Disordered" evidence="7">
    <location>
        <begin position="64"/>
        <end position="88"/>
    </location>
</feature>
<feature type="compositionally biased region" description="Gly residues" evidence="7">
    <location>
        <begin position="71"/>
        <end position="81"/>
    </location>
</feature>